<sequence length="956" mass="109789">MDKGKRLASPDKGSSDESTGPYKRKIFSLENPINPQLNISDSESRIKLPSPELFPVLNFGMQKLPVLPPQDHRQYKPLDNCPVTLEQQVLLTALRRASTHKAKHNALCALNWHFSAQQNDHQEISNLQHQVSYYKNLTHQPQTKLHKPPELQINTMSIEQLSSFVLLKYWVRQYILNRFPEDIKKHIITLAQQANWNKVMTMIHRIQHLELEILPFTVLQYSENYSITEGTPYDLFPPRLCFETLHNLDETFLAQTYFCGLLHMFKMKKGTQPPQMLGPKVCNIIQTFINQEENMCIRHGGIKPYFPSYLRVYVYSSYPHVDIKGEFHPAKHHLVISYDIRLQSPRFWALSELMLYTHDYTLLTTSQTFDKTGMDFYQTFPYDLNHPLQLLGETQLCKVWCPRKRASTLWYEPILHPQLYKNDLCFSRIHSLLKKPLSTGLLLEPSASLNYENRNKAMFLLQETSGNNMEEIIKYLYPEKPTTEDSSDDDKTDEEVVITHKRDRTSLYRYRRLDDFHPPDNQYEIINLISEQTDNQGIPLLTKASPSGKGYTYFVLLSGPHKGTFTNFADLCMAKEGLANPRYKGFYTKEEADKALELDTIDPKVIHEALSPKPEIVVINLDGQGPRKSYKDFVTEKTPQDLEFTKFLTLQKFFSKVHKDPNTVPGLYIKIHPYFNKRFVCHKTSQYCPPSHEGKNCPCKLKFLFRKARIDLDQFKPLIYEDIPINLKTFLDYGCLESVLIPPSDRFGYFLPSINEAINLIQANNKLVQYFQKEKKNKDIYEASGCYGQGTPHDSSTPHESSMSETSESHIEDLEDILSHTKGYKPIHGGINVIKLICAIILVTMVSLEAGESRKAKIVRTSFEYNAINCRAHSASLTDFGGVGDGKTSNTKAFESAISHLSRYASNGGAQLYVPVGKWLTGSFSICSHFTLYLNKDAILLASQVSISLLFISFDD</sequence>
<dbReference type="Proteomes" id="UP001603857">
    <property type="component" value="Unassembled WGS sequence"/>
</dbReference>
<dbReference type="PANTHER" id="PTHR31339">
    <property type="entry name" value="PECTIN LYASE-RELATED"/>
    <property type="match status" value="1"/>
</dbReference>
<dbReference type="InterPro" id="IPR011050">
    <property type="entry name" value="Pectin_lyase_fold/virulence"/>
</dbReference>
<dbReference type="AlphaFoldDB" id="A0ABD1MJP3"/>
<dbReference type="EMBL" id="JBGMDY010000004">
    <property type="protein sequence ID" value="KAL2336024.1"/>
    <property type="molecule type" value="Genomic_DNA"/>
</dbReference>
<keyword evidence="5" id="KW-1185">Reference proteome</keyword>
<dbReference type="InterPro" id="IPR051801">
    <property type="entry name" value="GH28_Enzymes"/>
</dbReference>
<keyword evidence="2" id="KW-0964">Secreted</keyword>
<name>A0ABD1MJP3_9FABA</name>
<dbReference type="InterPro" id="IPR012334">
    <property type="entry name" value="Pectin_lyas_fold"/>
</dbReference>
<evidence type="ECO:0000256" key="2">
    <source>
        <dbReference type="ARBA" id="ARBA00022512"/>
    </source>
</evidence>
<gene>
    <name evidence="4" type="ORF">Fmac_010470</name>
</gene>
<evidence type="ECO:0000256" key="1">
    <source>
        <dbReference type="ARBA" id="ARBA00004191"/>
    </source>
</evidence>
<dbReference type="Gene3D" id="2.160.20.10">
    <property type="entry name" value="Single-stranded right-handed beta-helix, Pectin lyase-like"/>
    <property type="match status" value="1"/>
</dbReference>
<evidence type="ECO:0000256" key="3">
    <source>
        <dbReference type="SAM" id="MobiDB-lite"/>
    </source>
</evidence>
<evidence type="ECO:0008006" key="6">
    <source>
        <dbReference type="Google" id="ProtNLM"/>
    </source>
</evidence>
<feature type="region of interest" description="Disordered" evidence="3">
    <location>
        <begin position="789"/>
        <end position="810"/>
    </location>
</feature>
<protein>
    <recommendedName>
        <fullName evidence="6">Polygalacturonase</fullName>
    </recommendedName>
</protein>
<comment type="subcellular location">
    <subcellularLocation>
        <location evidence="1">Secreted</location>
        <location evidence="1">Cell wall</location>
    </subcellularLocation>
</comment>
<keyword evidence="2" id="KW-0134">Cell wall</keyword>
<feature type="region of interest" description="Disordered" evidence="3">
    <location>
        <begin position="1"/>
        <end position="27"/>
    </location>
</feature>
<dbReference type="SUPFAM" id="SSF51126">
    <property type="entry name" value="Pectin lyase-like"/>
    <property type="match status" value="1"/>
</dbReference>
<proteinExistence type="predicted"/>
<feature type="compositionally biased region" description="Basic and acidic residues" evidence="3">
    <location>
        <begin position="1"/>
        <end position="15"/>
    </location>
</feature>
<reference evidence="4 5" key="1">
    <citation type="submission" date="2024-08" db="EMBL/GenBank/DDBJ databases">
        <title>Insights into the chromosomal genome structure of Flemingia macrophylla.</title>
        <authorList>
            <person name="Ding Y."/>
            <person name="Zhao Y."/>
            <person name="Bi W."/>
            <person name="Wu M."/>
            <person name="Zhao G."/>
            <person name="Gong Y."/>
            <person name="Li W."/>
            <person name="Zhang P."/>
        </authorList>
    </citation>
    <scope>NUCLEOTIDE SEQUENCE [LARGE SCALE GENOMIC DNA]</scope>
    <source>
        <strain evidence="4">DYQJB</strain>
        <tissue evidence="4">Leaf</tissue>
    </source>
</reference>
<comment type="caution">
    <text evidence="4">The sequence shown here is derived from an EMBL/GenBank/DDBJ whole genome shotgun (WGS) entry which is preliminary data.</text>
</comment>
<evidence type="ECO:0000313" key="5">
    <source>
        <dbReference type="Proteomes" id="UP001603857"/>
    </source>
</evidence>
<organism evidence="4 5">
    <name type="scientific">Flemingia macrophylla</name>
    <dbReference type="NCBI Taxonomy" id="520843"/>
    <lineage>
        <taxon>Eukaryota</taxon>
        <taxon>Viridiplantae</taxon>
        <taxon>Streptophyta</taxon>
        <taxon>Embryophyta</taxon>
        <taxon>Tracheophyta</taxon>
        <taxon>Spermatophyta</taxon>
        <taxon>Magnoliopsida</taxon>
        <taxon>eudicotyledons</taxon>
        <taxon>Gunneridae</taxon>
        <taxon>Pentapetalae</taxon>
        <taxon>rosids</taxon>
        <taxon>fabids</taxon>
        <taxon>Fabales</taxon>
        <taxon>Fabaceae</taxon>
        <taxon>Papilionoideae</taxon>
        <taxon>50 kb inversion clade</taxon>
        <taxon>NPAAA clade</taxon>
        <taxon>indigoferoid/millettioid clade</taxon>
        <taxon>Phaseoleae</taxon>
        <taxon>Flemingia</taxon>
    </lineage>
</organism>
<accession>A0ABD1MJP3</accession>
<evidence type="ECO:0000313" key="4">
    <source>
        <dbReference type="EMBL" id="KAL2336024.1"/>
    </source>
</evidence>
<dbReference type="PANTHER" id="PTHR31339:SF51">
    <property type="entry name" value="POLYGALACTURONASE_GLYCOSIDE HYDROLASE FAMILY PROTEIN"/>
    <property type="match status" value="1"/>
</dbReference>